<dbReference type="MGI" id="MGI:96179">
    <property type="gene designation" value="Hoxa7"/>
</dbReference>
<sequence length="85" mass="9951">MVPVCGSGLSARLEETPRLRCWRWSIKSEKRLRAGRRRLRLHCAGLIQCQQPPLSEPLRVRLWPGSRRLQPALRLLRPKHPRALQ</sequence>
<proteinExistence type="predicted"/>
<protein>
    <submittedName>
        <fullName evidence="1">Homeobox A7</fullName>
    </submittedName>
</protein>
<dbReference type="Ensembl" id="ENSMUST00000153280.2">
    <property type="protein sequence ID" value="ENSMUSP00000134641.3"/>
    <property type="gene ID" value="ENSMUSG00000038236.9"/>
</dbReference>
<reference evidence="1" key="3">
    <citation type="submission" date="2025-08" db="UniProtKB">
        <authorList>
            <consortium name="Ensembl"/>
        </authorList>
    </citation>
    <scope>IDENTIFICATION</scope>
    <source>
        <strain evidence="1">C57BL/6J</strain>
    </source>
</reference>
<organism evidence="1 3">
    <name type="scientific">Mus musculus</name>
    <name type="common">Mouse</name>
    <dbReference type="NCBI Taxonomy" id="10090"/>
    <lineage>
        <taxon>Eukaryota</taxon>
        <taxon>Metazoa</taxon>
        <taxon>Chordata</taxon>
        <taxon>Craniata</taxon>
        <taxon>Vertebrata</taxon>
        <taxon>Euteleostomi</taxon>
        <taxon>Mammalia</taxon>
        <taxon>Eutheria</taxon>
        <taxon>Euarchontoglires</taxon>
        <taxon>Glires</taxon>
        <taxon>Rodentia</taxon>
        <taxon>Myomorpha</taxon>
        <taxon>Muroidea</taxon>
        <taxon>Muridae</taxon>
        <taxon>Murinae</taxon>
        <taxon>Mus</taxon>
        <taxon>Mus</taxon>
    </lineage>
</organism>
<dbReference type="HOGENOM" id="CLU_2512066_0_0_1"/>
<reference evidence="1 3" key="2">
    <citation type="journal article" date="2011" name="PLoS Biol.">
        <title>Modernizing reference genome assemblies.</title>
        <authorList>
            <person name="Church D.M."/>
            <person name="Schneider V.A."/>
            <person name="Graves T."/>
            <person name="Auger K."/>
            <person name="Cunningham F."/>
            <person name="Bouk N."/>
            <person name="Chen H.C."/>
            <person name="Agarwala R."/>
            <person name="McLaren W.M."/>
            <person name="Ritchie G.R."/>
            <person name="Albracht D."/>
            <person name="Kremitzki M."/>
            <person name="Rock S."/>
            <person name="Kotkiewicz H."/>
            <person name="Kremitzki C."/>
            <person name="Wollam A."/>
            <person name="Trani L."/>
            <person name="Fulton L."/>
            <person name="Fulton R."/>
            <person name="Matthews L."/>
            <person name="Whitehead S."/>
            <person name="Chow W."/>
            <person name="Torrance J."/>
            <person name="Dunn M."/>
            <person name="Harden G."/>
            <person name="Threadgold G."/>
            <person name="Wood J."/>
            <person name="Collins J."/>
            <person name="Heath P."/>
            <person name="Griffiths G."/>
            <person name="Pelan S."/>
            <person name="Grafham D."/>
            <person name="Eichler E.E."/>
            <person name="Weinstock G."/>
            <person name="Mardis E.R."/>
            <person name="Wilson R.K."/>
            <person name="Howe K."/>
            <person name="Flicek P."/>
            <person name="Hubbard T."/>
        </authorList>
    </citation>
    <scope>NUCLEOTIDE SEQUENCE [LARGE SCALE GENOMIC DNA]</scope>
    <source>
        <strain evidence="1 3">C57BL/6J</strain>
    </source>
</reference>
<gene>
    <name evidence="1 2" type="primary">Hoxa7</name>
</gene>
<dbReference type="Bgee" id="ENSMUSG00000038236">
    <property type="expression patterns" value="Expressed in embryonic post-anal tail and 108 other cell types or tissues"/>
</dbReference>
<evidence type="ECO:0000313" key="3">
    <source>
        <dbReference type="Proteomes" id="UP000000589"/>
    </source>
</evidence>
<accession>G3UZU9</accession>
<name>G3UZU9_MOUSE</name>
<dbReference type="Antibodypedia" id="12389">
    <property type="antibodies" value="175 antibodies from 27 providers"/>
</dbReference>
<reference evidence="1 3" key="1">
    <citation type="journal article" date="2009" name="PLoS Biol.">
        <title>Lineage-specific biology revealed by a finished genome assembly of the mouse.</title>
        <authorList>
            <consortium name="Mouse Genome Sequencing Consortium"/>
            <person name="Church D.M."/>
            <person name="Goodstadt L."/>
            <person name="Hillier L.W."/>
            <person name="Zody M.C."/>
            <person name="Goldstein S."/>
            <person name="She X."/>
            <person name="Bult C.J."/>
            <person name="Agarwala R."/>
            <person name="Cherry J.L."/>
            <person name="DiCuccio M."/>
            <person name="Hlavina W."/>
            <person name="Kapustin Y."/>
            <person name="Meric P."/>
            <person name="Maglott D."/>
            <person name="Birtle Z."/>
            <person name="Marques A.C."/>
            <person name="Graves T."/>
            <person name="Zhou S."/>
            <person name="Teague B."/>
            <person name="Potamousis K."/>
            <person name="Churas C."/>
            <person name="Place M."/>
            <person name="Herschleb J."/>
            <person name="Runnheim R."/>
            <person name="Forrest D."/>
            <person name="Amos-Landgraf J."/>
            <person name="Schwartz D.C."/>
            <person name="Cheng Z."/>
            <person name="Lindblad-Toh K."/>
            <person name="Eichler E.E."/>
            <person name="Ponting C.P."/>
        </authorList>
    </citation>
    <scope>NUCLEOTIDE SEQUENCE [LARGE SCALE GENOMIC DNA]</scope>
    <source>
        <strain evidence="1 3">C57BL/6J</strain>
    </source>
</reference>
<evidence type="ECO:0000313" key="2">
    <source>
        <dbReference type="MGI" id="MGI:96179"/>
    </source>
</evidence>
<dbReference type="GeneTree" id="ENSGT00940000161013"/>
<evidence type="ECO:0000313" key="1">
    <source>
        <dbReference type="Ensembl" id="ENSMUSP00000134641.3"/>
    </source>
</evidence>
<dbReference type="Proteomes" id="UP000000589">
    <property type="component" value="Chromosome 6"/>
</dbReference>
<dbReference type="ExpressionAtlas" id="G3UZU9">
    <property type="expression patterns" value="baseline and differential"/>
</dbReference>
<keyword evidence="3" id="KW-1185">Reference proteome</keyword>
<dbReference type="VEuPathDB" id="HostDB:ENSMUSG00000038236"/>
<dbReference type="AGR" id="MGI:96179"/>
<reference evidence="1" key="4">
    <citation type="submission" date="2025-09" db="UniProtKB">
        <authorList>
            <consortium name="Ensembl"/>
        </authorList>
    </citation>
    <scope>IDENTIFICATION</scope>
    <source>
        <strain evidence="1">C57BL/6J</strain>
    </source>
</reference>
<dbReference type="AlphaFoldDB" id="G3UZU9"/>